<evidence type="ECO:0000256" key="8">
    <source>
        <dbReference type="ARBA" id="ARBA00022792"/>
    </source>
</evidence>
<evidence type="ECO:0000256" key="12">
    <source>
        <dbReference type="ARBA" id="ARBA00023128"/>
    </source>
</evidence>
<comment type="subunit">
    <text evidence="16">Complex I is composed of 45 different subunits. Interacts with BCAP31.</text>
</comment>
<evidence type="ECO:0000256" key="1">
    <source>
        <dbReference type="ARBA" id="ARBA00003195"/>
    </source>
</evidence>
<sequence length="173" mass="20123">MAVFLRRSALYRAFNLNKSLRLSCANISTTKKNKEVPSTTISDTGVSKPPVTVADFADTKPRYWMTYGYSETDYTMDRDYHHLIMFFWYHIYVGVLGFIMMYIPDFRDQDWTEREAYLRLERREKLGLPKIDRNLVDPSKATTLALRGGVGREWRSSCRLVRCPPFSSAATPQ</sequence>
<evidence type="ECO:0000256" key="10">
    <source>
        <dbReference type="ARBA" id="ARBA00022982"/>
    </source>
</evidence>
<comment type="similarity">
    <text evidence="3">Belongs to the complex I NDUFB11 subunit family.</text>
</comment>
<dbReference type="GO" id="GO:0005743">
    <property type="term" value="C:mitochondrial inner membrane"/>
    <property type="evidence" value="ECO:0007669"/>
    <property type="project" value="UniProtKB-SubCell"/>
</dbReference>
<organism evidence="18">
    <name type="scientific">Ixodes ricinus</name>
    <name type="common">Common tick</name>
    <name type="synonym">Acarus ricinus</name>
    <dbReference type="NCBI Taxonomy" id="34613"/>
    <lineage>
        <taxon>Eukaryota</taxon>
        <taxon>Metazoa</taxon>
        <taxon>Ecdysozoa</taxon>
        <taxon>Arthropoda</taxon>
        <taxon>Chelicerata</taxon>
        <taxon>Arachnida</taxon>
        <taxon>Acari</taxon>
        <taxon>Parasitiformes</taxon>
        <taxon>Ixodida</taxon>
        <taxon>Ixodoidea</taxon>
        <taxon>Ixodidae</taxon>
        <taxon>Ixodinae</taxon>
        <taxon>Ixodes</taxon>
    </lineage>
</organism>
<dbReference type="PANTHER" id="PTHR13327">
    <property type="entry name" value="NADH-UBIQUINONE OXIDOREDUCTASE ESSS SUBUNIT, MITOCHONDRIAL PRECURSOR"/>
    <property type="match status" value="1"/>
</dbReference>
<evidence type="ECO:0000256" key="6">
    <source>
        <dbReference type="ARBA" id="ARBA00022660"/>
    </source>
</evidence>
<evidence type="ECO:0000256" key="9">
    <source>
        <dbReference type="ARBA" id="ARBA00022946"/>
    </source>
</evidence>
<keyword evidence="7 17" id="KW-0812">Transmembrane</keyword>
<accession>V5I2R4</accession>
<evidence type="ECO:0000256" key="7">
    <source>
        <dbReference type="ARBA" id="ARBA00022692"/>
    </source>
</evidence>
<keyword evidence="12" id="KW-0496">Mitochondrion</keyword>
<reference evidence="18" key="1">
    <citation type="journal article" date="2015" name="Sci. Rep.">
        <title>Tissue- and time-dependent transcription in Ixodes ricinus salivary glands and midguts when blood feeding on the vertebrate host.</title>
        <authorList>
            <person name="Kotsyfakis M."/>
            <person name="Schwarz A."/>
            <person name="Erhart J."/>
            <person name="Ribeiro J.M."/>
        </authorList>
    </citation>
    <scope>NUCLEOTIDE SEQUENCE</scope>
    <source>
        <tissue evidence="18">Salivary gland and midgut</tissue>
    </source>
</reference>
<keyword evidence="6" id="KW-0679">Respiratory chain</keyword>
<evidence type="ECO:0000256" key="15">
    <source>
        <dbReference type="ARBA" id="ARBA00031387"/>
    </source>
</evidence>
<keyword evidence="13 17" id="KW-0472">Membrane</keyword>
<evidence type="ECO:0000256" key="2">
    <source>
        <dbReference type="ARBA" id="ARBA00004434"/>
    </source>
</evidence>
<dbReference type="PANTHER" id="PTHR13327:SF0">
    <property type="entry name" value="NADH DEHYDROGENASE [UBIQUINONE] 1 BETA SUBCOMPLEX SUBUNIT 11, MITOCHONDRIAL"/>
    <property type="match status" value="1"/>
</dbReference>
<proteinExistence type="evidence at transcript level"/>
<evidence type="ECO:0000313" key="18">
    <source>
        <dbReference type="EMBL" id="JAB83877.1"/>
    </source>
</evidence>
<evidence type="ECO:0000256" key="3">
    <source>
        <dbReference type="ARBA" id="ARBA00008915"/>
    </source>
</evidence>
<comment type="subcellular location">
    <subcellularLocation>
        <location evidence="2">Mitochondrion inner membrane</location>
        <topology evidence="2">Single-pass membrane protein</topology>
    </subcellularLocation>
</comment>
<name>V5I2R4_IXORI</name>
<keyword evidence="8" id="KW-0999">Mitochondrion inner membrane</keyword>
<dbReference type="AlphaFoldDB" id="V5I2R4"/>
<evidence type="ECO:0000256" key="14">
    <source>
        <dbReference type="ARBA" id="ARBA00030753"/>
    </source>
</evidence>
<evidence type="ECO:0000256" key="11">
    <source>
        <dbReference type="ARBA" id="ARBA00022989"/>
    </source>
</evidence>
<feature type="transmembrane region" description="Helical" evidence="17">
    <location>
        <begin position="83"/>
        <end position="103"/>
    </location>
</feature>
<evidence type="ECO:0000256" key="5">
    <source>
        <dbReference type="ARBA" id="ARBA00022448"/>
    </source>
</evidence>
<comment type="function">
    <text evidence="1">Accessory subunit of the mitochondrial membrane respiratory chain NADH dehydrogenase (Complex I), that is believed not to be involved in catalysis. Complex I functions in the transfer of electrons from NADH to the respiratory chain. The immediate electron acceptor for the enzyme is believed to be ubiquinone.</text>
</comment>
<dbReference type="EMBL" id="GANP01000591">
    <property type="protein sequence ID" value="JAB83877.1"/>
    <property type="molecule type" value="mRNA"/>
</dbReference>
<evidence type="ECO:0000256" key="4">
    <source>
        <dbReference type="ARBA" id="ARBA00018632"/>
    </source>
</evidence>
<evidence type="ECO:0000256" key="16">
    <source>
        <dbReference type="ARBA" id="ARBA00046528"/>
    </source>
</evidence>
<dbReference type="Pfam" id="PF10183">
    <property type="entry name" value="ESSS"/>
    <property type="match status" value="1"/>
</dbReference>
<keyword evidence="11 17" id="KW-1133">Transmembrane helix</keyword>
<keyword evidence="5" id="KW-0813">Transport</keyword>
<keyword evidence="10" id="KW-0249">Electron transport</keyword>
<evidence type="ECO:0000256" key="13">
    <source>
        <dbReference type="ARBA" id="ARBA00023136"/>
    </source>
</evidence>
<evidence type="ECO:0000256" key="17">
    <source>
        <dbReference type="SAM" id="Phobius"/>
    </source>
</evidence>
<dbReference type="InterPro" id="IPR019329">
    <property type="entry name" value="NADH_UbQ_OxRdtase_ESSS_su"/>
</dbReference>
<protein>
    <recommendedName>
        <fullName evidence="4">NADH dehydrogenase [ubiquinone] 1 beta subcomplex subunit 11, mitochondrial</fullName>
    </recommendedName>
    <alternativeName>
        <fullName evidence="15">Complex I-ESSS</fullName>
    </alternativeName>
    <alternativeName>
        <fullName evidence="14">NADH-ubiquinone oxidoreductase ESSS subunit</fullName>
    </alternativeName>
</protein>
<keyword evidence="9" id="KW-0809">Transit peptide</keyword>